<name>A0AAV4AMT5_9GAST</name>
<evidence type="ECO:0000313" key="2">
    <source>
        <dbReference type="EMBL" id="GFO07674.1"/>
    </source>
</evidence>
<dbReference type="AlphaFoldDB" id="A0AAV4AMT5"/>
<organism evidence="2 3">
    <name type="scientific">Plakobranchus ocellatus</name>
    <dbReference type="NCBI Taxonomy" id="259542"/>
    <lineage>
        <taxon>Eukaryota</taxon>
        <taxon>Metazoa</taxon>
        <taxon>Spiralia</taxon>
        <taxon>Lophotrochozoa</taxon>
        <taxon>Mollusca</taxon>
        <taxon>Gastropoda</taxon>
        <taxon>Heterobranchia</taxon>
        <taxon>Euthyneura</taxon>
        <taxon>Panpulmonata</taxon>
        <taxon>Sacoglossa</taxon>
        <taxon>Placobranchoidea</taxon>
        <taxon>Plakobranchidae</taxon>
        <taxon>Plakobranchus</taxon>
    </lineage>
</organism>
<dbReference type="EMBL" id="BLXT01003904">
    <property type="protein sequence ID" value="GFO07674.1"/>
    <property type="molecule type" value="Genomic_DNA"/>
</dbReference>
<gene>
    <name evidence="2" type="ORF">PoB_003417900</name>
</gene>
<proteinExistence type="predicted"/>
<keyword evidence="3" id="KW-1185">Reference proteome</keyword>
<dbReference type="Proteomes" id="UP000735302">
    <property type="component" value="Unassembled WGS sequence"/>
</dbReference>
<reference evidence="2 3" key="1">
    <citation type="journal article" date="2021" name="Elife">
        <title>Chloroplast acquisition without the gene transfer in kleptoplastic sea slugs, Plakobranchus ocellatus.</title>
        <authorList>
            <person name="Maeda T."/>
            <person name="Takahashi S."/>
            <person name="Yoshida T."/>
            <person name="Shimamura S."/>
            <person name="Takaki Y."/>
            <person name="Nagai Y."/>
            <person name="Toyoda A."/>
            <person name="Suzuki Y."/>
            <person name="Arimoto A."/>
            <person name="Ishii H."/>
            <person name="Satoh N."/>
            <person name="Nishiyama T."/>
            <person name="Hasebe M."/>
            <person name="Maruyama T."/>
            <person name="Minagawa J."/>
            <person name="Obokata J."/>
            <person name="Shigenobu S."/>
        </authorList>
    </citation>
    <scope>NUCLEOTIDE SEQUENCE [LARGE SCALE GENOMIC DNA]</scope>
</reference>
<evidence type="ECO:0000313" key="3">
    <source>
        <dbReference type="Proteomes" id="UP000735302"/>
    </source>
</evidence>
<accession>A0AAV4AMT5</accession>
<feature type="compositionally biased region" description="Basic and acidic residues" evidence="1">
    <location>
        <begin position="8"/>
        <end position="24"/>
    </location>
</feature>
<feature type="region of interest" description="Disordered" evidence="1">
    <location>
        <begin position="1"/>
        <end position="25"/>
    </location>
</feature>
<protein>
    <submittedName>
        <fullName evidence="2">Uncharacterized protein</fullName>
    </submittedName>
</protein>
<evidence type="ECO:0000256" key="1">
    <source>
        <dbReference type="SAM" id="MobiDB-lite"/>
    </source>
</evidence>
<sequence>MNNQDIDELSRVMNKQDNHGVQVEKKKRKYLEYQTEEARSRRQSVTDTLTASTDPDAWREMTASAYQASRVAHCAKIHFCMVIEELVKINI</sequence>
<comment type="caution">
    <text evidence="2">The sequence shown here is derived from an EMBL/GenBank/DDBJ whole genome shotgun (WGS) entry which is preliminary data.</text>
</comment>